<dbReference type="Proteomes" id="UP000029549">
    <property type="component" value="Unassembled WGS sequence"/>
</dbReference>
<name>A0A0E3BNB1_9BURK</name>
<dbReference type="AlphaFoldDB" id="A0A0E3BNB1"/>
<proteinExistence type="predicted"/>
<organism evidence="1 2">
    <name type="scientific">Comamonas thiooxydans</name>
    <dbReference type="NCBI Taxonomy" id="363952"/>
    <lineage>
        <taxon>Bacteria</taxon>
        <taxon>Pseudomonadati</taxon>
        <taxon>Pseudomonadota</taxon>
        <taxon>Betaproteobacteria</taxon>
        <taxon>Burkholderiales</taxon>
        <taxon>Comamonadaceae</taxon>
        <taxon>Comamonas</taxon>
    </lineage>
</organism>
<comment type="caution">
    <text evidence="1">The sequence shown here is derived from an EMBL/GenBank/DDBJ whole genome shotgun (WGS) entry which is preliminary data.</text>
</comment>
<reference evidence="1 2" key="1">
    <citation type="submission" date="2013-09" db="EMBL/GenBank/DDBJ databases">
        <title>High correlation between genotypes and phenotypes of environmental bacteria Comamonas testosteroni strains.</title>
        <authorList>
            <person name="Liu L."/>
            <person name="Zhu W."/>
            <person name="Xia X."/>
            <person name="Xu B."/>
            <person name="Luo M."/>
            <person name="Wang G."/>
        </authorList>
    </citation>
    <scope>NUCLEOTIDE SEQUENCE [LARGE SCALE GENOMIC DNA]</scope>
    <source>
        <strain evidence="1 2">DF2</strain>
    </source>
</reference>
<dbReference type="RefSeq" id="WP_034389572.1">
    <property type="nucleotide sequence ID" value="NZ_AWTM01000132.1"/>
</dbReference>
<evidence type="ECO:0000313" key="1">
    <source>
        <dbReference type="EMBL" id="KGH04059.1"/>
    </source>
</evidence>
<gene>
    <name evidence="1" type="ORF">P608_24835</name>
</gene>
<evidence type="ECO:0000313" key="2">
    <source>
        <dbReference type="Proteomes" id="UP000029549"/>
    </source>
</evidence>
<dbReference type="EMBL" id="AWTP01000163">
    <property type="protein sequence ID" value="KGH04059.1"/>
    <property type="molecule type" value="Genomic_DNA"/>
</dbReference>
<accession>A0A0E3BNB1</accession>
<protein>
    <submittedName>
        <fullName evidence="1">Uncharacterized protein</fullName>
    </submittedName>
</protein>
<sequence length="150" mass="17896">MRRDLNLNVPQDLQQAEELLERYGRWAQDRYKKQRCASAEGLYRPPLLARTENEPLMPFIPDWSARQVQLALQIVPMQFRRVLFAIYVPQKEHPMAARRRMKLKRDVWDGSRIEGLRHFWSIYRLRYLTKSAKIAPILRDTESCALVTSR</sequence>
<keyword evidence="2" id="KW-1185">Reference proteome</keyword>